<dbReference type="RefSeq" id="WP_058640778.1">
    <property type="nucleotide sequence ID" value="NZ_LDSL01000030.1"/>
</dbReference>
<dbReference type="SUPFAM" id="SSF69593">
    <property type="entry name" value="Glycerol-3-phosphate (1)-acyltransferase"/>
    <property type="match status" value="1"/>
</dbReference>
<keyword evidence="3 7" id="KW-0012">Acyltransferase</keyword>
<dbReference type="AlphaFoldDB" id="A0A147H8A0"/>
<sequence length="267" mass="29239">MKLLLRSLKAVALAPPLYVLLLGLGLMSLAWNLLAMLLHPVLPPRLGRRVGRAGIAHGYRLFWTVASACGMMRIDARCLAALRDERGLVIIANHPTMLDALLLVAHLPRSACIMKASLMRNVFLGAGARLARYIRNDSARTMVRLAVDDLRDGGQLVVFPEGTRTSGGRLNAFRPGVTLIARLAQSPIQTVFIDTDSPYLGKGWPIWRVPPLPIIFTLRLGERFAPMADSNALTARLEHYFQQHLAAGQDPGTPAAECKSPRAPTWS</sequence>
<evidence type="ECO:0000256" key="1">
    <source>
        <dbReference type="ARBA" id="ARBA00005189"/>
    </source>
</evidence>
<dbReference type="EMBL" id="LDSL01000030">
    <property type="protein sequence ID" value="KTT25954.1"/>
    <property type="molecule type" value="Genomic_DNA"/>
</dbReference>
<dbReference type="PANTHER" id="PTHR10434">
    <property type="entry name" value="1-ACYL-SN-GLYCEROL-3-PHOSPHATE ACYLTRANSFERASE"/>
    <property type="match status" value="1"/>
</dbReference>
<evidence type="ECO:0000259" key="6">
    <source>
        <dbReference type="SMART" id="SM00563"/>
    </source>
</evidence>
<dbReference type="InterPro" id="IPR002123">
    <property type="entry name" value="Plipid/glycerol_acylTrfase"/>
</dbReference>
<dbReference type="GO" id="GO:0003841">
    <property type="term" value="F:1-acylglycerol-3-phosphate O-acyltransferase activity"/>
    <property type="evidence" value="ECO:0007669"/>
    <property type="project" value="TreeGrafter"/>
</dbReference>
<keyword evidence="2 7" id="KW-0808">Transferase</keyword>
<dbReference type="OrthoDB" id="9812274at2"/>
<evidence type="ECO:0000313" key="8">
    <source>
        <dbReference type="Proteomes" id="UP000072741"/>
    </source>
</evidence>
<evidence type="ECO:0000256" key="5">
    <source>
        <dbReference type="SAM" id="Phobius"/>
    </source>
</evidence>
<dbReference type="CDD" id="cd07989">
    <property type="entry name" value="LPLAT_AGPAT-like"/>
    <property type="match status" value="1"/>
</dbReference>
<evidence type="ECO:0000313" key="7">
    <source>
        <dbReference type="EMBL" id="KTT25954.1"/>
    </source>
</evidence>
<feature type="transmembrane region" description="Helical" evidence="5">
    <location>
        <begin position="20"/>
        <end position="42"/>
    </location>
</feature>
<reference evidence="7 8" key="1">
    <citation type="journal article" date="2016" name="Front. Microbiol.">
        <title>Genomic Resource of Rice Seed Associated Bacteria.</title>
        <authorList>
            <person name="Midha S."/>
            <person name="Bansal K."/>
            <person name="Sharma S."/>
            <person name="Kumar N."/>
            <person name="Patil P.P."/>
            <person name="Chaudhry V."/>
            <person name="Patil P.B."/>
        </authorList>
    </citation>
    <scope>NUCLEOTIDE SEQUENCE [LARGE SCALE GENOMIC DNA]</scope>
    <source>
        <strain evidence="7 8">NS331</strain>
    </source>
</reference>
<evidence type="ECO:0000256" key="3">
    <source>
        <dbReference type="ARBA" id="ARBA00023315"/>
    </source>
</evidence>
<name>A0A147H8A0_9BURK</name>
<keyword evidence="5" id="KW-1133">Transmembrane helix</keyword>
<evidence type="ECO:0000256" key="2">
    <source>
        <dbReference type="ARBA" id="ARBA00022679"/>
    </source>
</evidence>
<keyword evidence="5" id="KW-0812">Transmembrane</keyword>
<feature type="region of interest" description="Disordered" evidence="4">
    <location>
        <begin position="248"/>
        <end position="267"/>
    </location>
</feature>
<protein>
    <submittedName>
        <fullName evidence="7">Acyltransferase</fullName>
    </submittedName>
</protein>
<dbReference type="Proteomes" id="UP000072741">
    <property type="component" value="Unassembled WGS sequence"/>
</dbReference>
<proteinExistence type="predicted"/>
<feature type="domain" description="Phospholipid/glycerol acyltransferase" evidence="6">
    <location>
        <begin position="88"/>
        <end position="196"/>
    </location>
</feature>
<dbReference type="SMART" id="SM00563">
    <property type="entry name" value="PlsC"/>
    <property type="match status" value="1"/>
</dbReference>
<comment type="pathway">
    <text evidence="1">Lipid metabolism.</text>
</comment>
<gene>
    <name evidence="7" type="ORF">NS331_04355</name>
</gene>
<dbReference type="PANTHER" id="PTHR10434:SF66">
    <property type="entry name" value="PHOSPHOLIPID_GLYCEROL ACYLTRANSFERASE DOMAIN-CONTAINING PROTEIN"/>
    <property type="match status" value="1"/>
</dbReference>
<organism evidence="7 8">
    <name type="scientific">Pseudacidovorax intermedius</name>
    <dbReference type="NCBI Taxonomy" id="433924"/>
    <lineage>
        <taxon>Bacteria</taxon>
        <taxon>Pseudomonadati</taxon>
        <taxon>Pseudomonadota</taxon>
        <taxon>Betaproteobacteria</taxon>
        <taxon>Burkholderiales</taxon>
        <taxon>Comamonadaceae</taxon>
        <taxon>Pseudacidovorax</taxon>
    </lineage>
</organism>
<dbReference type="PATRIC" id="fig|433924.3.peg.2731"/>
<accession>A0A147H8A0</accession>
<keyword evidence="8" id="KW-1185">Reference proteome</keyword>
<dbReference type="GO" id="GO:0006654">
    <property type="term" value="P:phosphatidic acid biosynthetic process"/>
    <property type="evidence" value="ECO:0007669"/>
    <property type="project" value="TreeGrafter"/>
</dbReference>
<evidence type="ECO:0000256" key="4">
    <source>
        <dbReference type="SAM" id="MobiDB-lite"/>
    </source>
</evidence>
<dbReference type="Pfam" id="PF01553">
    <property type="entry name" value="Acyltransferase"/>
    <property type="match status" value="1"/>
</dbReference>
<keyword evidence="5" id="KW-0472">Membrane</keyword>
<comment type="caution">
    <text evidence="7">The sequence shown here is derived from an EMBL/GenBank/DDBJ whole genome shotgun (WGS) entry which is preliminary data.</text>
</comment>